<comment type="catalytic activity">
    <reaction evidence="10">
        <text>ATP + H2O = ADP + phosphate + H(+)</text>
        <dbReference type="Rhea" id="RHEA:13065"/>
        <dbReference type="ChEBI" id="CHEBI:15377"/>
        <dbReference type="ChEBI" id="CHEBI:15378"/>
        <dbReference type="ChEBI" id="CHEBI:30616"/>
        <dbReference type="ChEBI" id="CHEBI:43474"/>
        <dbReference type="ChEBI" id="CHEBI:456216"/>
    </reaction>
    <physiologicalReaction direction="left-to-right" evidence="10">
        <dbReference type="Rhea" id="RHEA:13066"/>
    </physiologicalReaction>
</comment>
<dbReference type="PROSITE" id="PS00058">
    <property type="entry name" value="DNA_MISMATCH_REPAIR_1"/>
    <property type="match status" value="1"/>
</dbReference>
<dbReference type="CDD" id="cd16926">
    <property type="entry name" value="HATPase_MutL-MLH-PMS-like"/>
    <property type="match status" value="1"/>
</dbReference>
<dbReference type="FunFam" id="3.30.1370.100:FF:000001">
    <property type="entry name" value="Mismatch repair endonuclease pms1, putative"/>
    <property type="match status" value="1"/>
</dbReference>
<comment type="similarity">
    <text evidence="2">Belongs to the DNA mismatch repair MutL/HexB family.</text>
</comment>
<keyword evidence="3" id="KW-0540">Nuclease</keyword>
<dbReference type="EMBL" id="LR789109">
    <property type="protein sequence ID" value="CAB3264971.1"/>
    <property type="molecule type" value="mRNA"/>
</dbReference>
<reference evidence="17" key="1">
    <citation type="submission" date="2020-04" db="EMBL/GenBank/DDBJ databases">
        <authorList>
            <person name="Neveu A P."/>
        </authorList>
    </citation>
    <scope>NUCLEOTIDE SEQUENCE</scope>
    <source>
        <tissue evidence="17">Whole embryo</tissue>
    </source>
</reference>
<dbReference type="GO" id="GO:0006298">
    <property type="term" value="P:mismatch repair"/>
    <property type="evidence" value="ECO:0007669"/>
    <property type="project" value="InterPro"/>
</dbReference>
<dbReference type="SUPFAM" id="SSF118116">
    <property type="entry name" value="DNA mismatch repair protein MutL"/>
    <property type="match status" value="1"/>
</dbReference>
<dbReference type="InterPro" id="IPR014790">
    <property type="entry name" value="MutL_C"/>
</dbReference>
<keyword evidence="8" id="KW-0067">ATP-binding</keyword>
<dbReference type="Gene3D" id="3.30.230.10">
    <property type="match status" value="1"/>
</dbReference>
<dbReference type="AlphaFoldDB" id="A0A6F9DP53"/>
<proteinExistence type="evidence at transcript level"/>
<feature type="region of interest" description="Disordered" evidence="14">
    <location>
        <begin position="392"/>
        <end position="413"/>
    </location>
</feature>
<dbReference type="Gene3D" id="3.30.1540.20">
    <property type="entry name" value="MutL, C-terminal domain, dimerisation subdomain"/>
    <property type="match status" value="1"/>
</dbReference>
<dbReference type="InterPro" id="IPR037198">
    <property type="entry name" value="MutL_C_sf"/>
</dbReference>
<accession>A0A6F9DP53</accession>
<dbReference type="FunFam" id="3.30.1540.20:FF:000019">
    <property type="entry name" value="PMS1 homolog 2, mismatch repair system component"/>
    <property type="match status" value="1"/>
</dbReference>
<dbReference type="InterPro" id="IPR014762">
    <property type="entry name" value="DNA_mismatch_repair_CS"/>
</dbReference>
<name>A0A6F9DP53_9ASCI</name>
<dbReference type="InterPro" id="IPR042120">
    <property type="entry name" value="MutL_C_dimsub"/>
</dbReference>
<comment type="subcellular location">
    <subcellularLocation>
        <location evidence="1">Nucleus</location>
    </subcellularLocation>
</comment>
<dbReference type="GO" id="GO:0004519">
    <property type="term" value="F:endonuclease activity"/>
    <property type="evidence" value="ECO:0007669"/>
    <property type="project" value="UniProtKB-KW"/>
</dbReference>
<feature type="compositionally biased region" description="Polar residues" evidence="14">
    <location>
        <begin position="426"/>
        <end position="444"/>
    </location>
</feature>
<dbReference type="InterPro" id="IPR038973">
    <property type="entry name" value="MutL/Mlh/Pms-like"/>
</dbReference>
<evidence type="ECO:0000256" key="3">
    <source>
        <dbReference type="ARBA" id="ARBA00022722"/>
    </source>
</evidence>
<dbReference type="InterPro" id="IPR013507">
    <property type="entry name" value="DNA_mismatch_S5_2-like"/>
</dbReference>
<evidence type="ECO:0000313" key="17">
    <source>
        <dbReference type="EMBL" id="CAB3264971.1"/>
    </source>
</evidence>
<dbReference type="FunFam" id="3.30.565.10:FF:000014">
    <property type="entry name" value="Mismatch repair endonuclease pms1, putative"/>
    <property type="match status" value="1"/>
</dbReference>
<evidence type="ECO:0000259" key="16">
    <source>
        <dbReference type="SMART" id="SM01340"/>
    </source>
</evidence>
<evidence type="ECO:0000259" key="15">
    <source>
        <dbReference type="SMART" id="SM00853"/>
    </source>
</evidence>
<dbReference type="PANTHER" id="PTHR10073">
    <property type="entry name" value="DNA MISMATCH REPAIR PROTEIN MLH, PMS, MUTL"/>
    <property type="match status" value="1"/>
</dbReference>
<dbReference type="GO" id="GO:0032389">
    <property type="term" value="C:MutLalpha complex"/>
    <property type="evidence" value="ECO:0007669"/>
    <property type="project" value="TreeGrafter"/>
</dbReference>
<dbReference type="SMART" id="SM01340">
    <property type="entry name" value="DNA_mis_repair"/>
    <property type="match status" value="1"/>
</dbReference>
<organism evidence="17">
    <name type="scientific">Phallusia mammillata</name>
    <dbReference type="NCBI Taxonomy" id="59560"/>
    <lineage>
        <taxon>Eukaryota</taxon>
        <taxon>Metazoa</taxon>
        <taxon>Chordata</taxon>
        <taxon>Tunicata</taxon>
        <taxon>Ascidiacea</taxon>
        <taxon>Phlebobranchia</taxon>
        <taxon>Ascidiidae</taxon>
        <taxon>Phallusia</taxon>
    </lineage>
</organism>
<dbReference type="Gene3D" id="3.30.565.10">
    <property type="entry name" value="Histidine kinase-like ATPase, C-terminal domain"/>
    <property type="match status" value="1"/>
</dbReference>
<evidence type="ECO:0000256" key="14">
    <source>
        <dbReference type="SAM" id="MobiDB-lite"/>
    </source>
</evidence>
<dbReference type="Gene3D" id="3.30.1370.100">
    <property type="entry name" value="MutL, C-terminal domain, regulatory subdomain"/>
    <property type="match status" value="1"/>
</dbReference>
<dbReference type="InterPro" id="IPR020568">
    <property type="entry name" value="Ribosomal_Su5_D2-typ_SF"/>
</dbReference>
<keyword evidence="7" id="KW-0378">Hydrolase</keyword>
<keyword evidence="4" id="KW-0547">Nucleotide-binding</keyword>
<evidence type="ECO:0000256" key="12">
    <source>
        <dbReference type="ARBA" id="ARBA00077255"/>
    </source>
</evidence>
<evidence type="ECO:0000256" key="1">
    <source>
        <dbReference type="ARBA" id="ARBA00004123"/>
    </source>
</evidence>
<dbReference type="PANTHER" id="PTHR10073:SF52">
    <property type="entry name" value="MISMATCH REPAIR ENDONUCLEASE PMS2"/>
    <property type="match status" value="1"/>
</dbReference>
<dbReference type="InterPro" id="IPR002099">
    <property type="entry name" value="MutL/Mlh/PMS"/>
</dbReference>
<dbReference type="GO" id="GO:0016887">
    <property type="term" value="F:ATP hydrolysis activity"/>
    <property type="evidence" value="ECO:0007669"/>
    <property type="project" value="InterPro"/>
</dbReference>
<evidence type="ECO:0000256" key="5">
    <source>
        <dbReference type="ARBA" id="ARBA00022759"/>
    </source>
</evidence>
<evidence type="ECO:0000256" key="2">
    <source>
        <dbReference type="ARBA" id="ARBA00006082"/>
    </source>
</evidence>
<dbReference type="GO" id="GO:0005524">
    <property type="term" value="F:ATP binding"/>
    <property type="evidence" value="ECO:0007669"/>
    <property type="project" value="UniProtKB-KW"/>
</dbReference>
<dbReference type="SUPFAM" id="SSF55874">
    <property type="entry name" value="ATPase domain of HSP90 chaperone/DNA topoisomerase II/histidine kinase"/>
    <property type="match status" value="1"/>
</dbReference>
<evidence type="ECO:0000256" key="6">
    <source>
        <dbReference type="ARBA" id="ARBA00022763"/>
    </source>
</evidence>
<dbReference type="SUPFAM" id="SSF54211">
    <property type="entry name" value="Ribosomal protein S5 domain 2-like"/>
    <property type="match status" value="1"/>
</dbReference>
<feature type="domain" description="MutL C-terminal dimerisation" evidence="15">
    <location>
        <begin position="635"/>
        <end position="780"/>
    </location>
</feature>
<evidence type="ECO:0000256" key="8">
    <source>
        <dbReference type="ARBA" id="ARBA00022840"/>
    </source>
</evidence>
<dbReference type="NCBIfam" id="TIGR00585">
    <property type="entry name" value="mutl"/>
    <property type="match status" value="1"/>
</dbReference>
<evidence type="ECO:0000256" key="13">
    <source>
        <dbReference type="ARBA" id="ARBA00083250"/>
    </source>
</evidence>
<dbReference type="Pfam" id="PF01119">
    <property type="entry name" value="DNA_mis_repair"/>
    <property type="match status" value="1"/>
</dbReference>
<dbReference type="InterPro" id="IPR042121">
    <property type="entry name" value="MutL_C_regsub"/>
</dbReference>
<sequence length="820" mass="92722">MAEIKAINKSTVHQICSGQVVLDLATAVKELVENSLDAKATSIEIKLKEYGSEQIEVSDNGIGVQEKNFAALTLKHYTSKLQEFVDLSSIGTFGFRGEALSSLCALCDVTISTRHKDTSIGHKLEYDHNGKIIKKSQVARQIGTTVQLKNIFSTLPVRLNEFKRNIKKEYAKLLSLMNAYCIISTHVRLSCSNQTSKGKKTVLLSTQGAPTIKQNIVTVFGSKQFELLSEFKQINPTFEVCEDYHLKEDEVNEVLDCFSVNGWLSKIGHTHGRSSPDRQYYFINSRPVDVPRVSKLVNEVYHMFNRHQYPFVALNIEMRRDAVDVNVTPDKRQVFLQGEKVLLAIVKSSLLQMFTSNGCHVVDSCTRPSPRLSFDVADCSKGDIEKESALTLTPDRATLSRNSDTEETSSPTVSLLSKFRRKDSPLPTTITRKRPSTQGFNSPSVVAKQPRMDRFFSPSSVQKSDLKTFGKENVTKQDTSDFETSEEDVSPLRIGNVLEIKRPQAEVYFDSENTAHTNGEIGLPNDKQALEDREFYIFKEHTIHNDSNSNDQAKTNIVYDKAEETHEIGRESLRTAKFSMKTISSRLKILQDMESTGSFTRSSSFQAKITPGQNTDAEKELSRNLNKTAFFKMDVLGQFNLGFVVARYKNDLFIIDQHASDEIYNFETLQRCTEIHTQKLMIPQRLNLTAADKLVLVENISIFQRNGFDFNITEDSVSGQDQVFLNRVPMSKNWDFGSADVDELIFMLSDAPGVFCRPSRIRQMFASRACRKSVMIGTALNAREMRRLLDHMAEIEHPWNCPHGRPTMRHILDLSRIATT</sequence>
<dbReference type="FunFam" id="3.30.230.10:FF:000032">
    <property type="entry name" value="mismatch repair endonuclease PMS2 isoform X2"/>
    <property type="match status" value="1"/>
</dbReference>
<gene>
    <name evidence="17" type="primary">Pms2-001</name>
</gene>
<dbReference type="GO" id="GO:0030983">
    <property type="term" value="F:mismatched DNA binding"/>
    <property type="evidence" value="ECO:0007669"/>
    <property type="project" value="InterPro"/>
</dbReference>
<keyword evidence="9" id="KW-0539">Nucleus</keyword>
<dbReference type="CDD" id="cd03484">
    <property type="entry name" value="MutL_Trans_hPMS_2_like"/>
    <property type="match status" value="1"/>
</dbReference>
<dbReference type="SMART" id="SM00853">
    <property type="entry name" value="MutL_C"/>
    <property type="match status" value="1"/>
</dbReference>
<dbReference type="InterPro" id="IPR014721">
    <property type="entry name" value="Ribsml_uS5_D2-typ_fold_subgr"/>
</dbReference>
<evidence type="ECO:0000256" key="10">
    <source>
        <dbReference type="ARBA" id="ARBA00048778"/>
    </source>
</evidence>
<dbReference type="Pfam" id="PF13589">
    <property type="entry name" value="HATPase_c_3"/>
    <property type="match status" value="1"/>
</dbReference>
<feature type="region of interest" description="Disordered" evidence="14">
    <location>
        <begin position="425"/>
        <end position="445"/>
    </location>
</feature>
<dbReference type="Pfam" id="PF08676">
    <property type="entry name" value="MutL_C"/>
    <property type="match status" value="1"/>
</dbReference>
<evidence type="ECO:0000256" key="4">
    <source>
        <dbReference type="ARBA" id="ARBA00022741"/>
    </source>
</evidence>
<keyword evidence="5 17" id="KW-0255">Endonuclease</keyword>
<evidence type="ECO:0000256" key="9">
    <source>
        <dbReference type="ARBA" id="ARBA00023242"/>
    </source>
</evidence>
<feature type="domain" description="DNA mismatch repair protein S5" evidence="16">
    <location>
        <begin position="216"/>
        <end position="355"/>
    </location>
</feature>
<dbReference type="InterPro" id="IPR036890">
    <property type="entry name" value="HATPase_C_sf"/>
</dbReference>
<dbReference type="GO" id="GO:0140664">
    <property type="term" value="F:ATP-dependent DNA damage sensor activity"/>
    <property type="evidence" value="ECO:0007669"/>
    <property type="project" value="InterPro"/>
</dbReference>
<keyword evidence="6" id="KW-0227">DNA damage</keyword>
<protein>
    <recommendedName>
        <fullName evidence="11">Mismatch repair endonuclease PMS2</fullName>
    </recommendedName>
    <alternativeName>
        <fullName evidence="13">DNA mismatch repair protein PMS2</fullName>
    </alternativeName>
    <alternativeName>
        <fullName evidence="12">PMS1 protein homolog 2</fullName>
    </alternativeName>
</protein>
<evidence type="ECO:0000256" key="11">
    <source>
        <dbReference type="ARBA" id="ARBA00072579"/>
    </source>
</evidence>
<evidence type="ECO:0000256" key="7">
    <source>
        <dbReference type="ARBA" id="ARBA00022801"/>
    </source>
</evidence>